<dbReference type="PANTHER" id="PTHR33164:SF43">
    <property type="entry name" value="HTH-TYPE TRANSCRIPTIONAL REPRESSOR YETL"/>
    <property type="match status" value="1"/>
</dbReference>
<dbReference type="Pfam" id="PF12802">
    <property type="entry name" value="MarR_2"/>
    <property type="match status" value="1"/>
</dbReference>
<dbReference type="RefSeq" id="WP_192576256.1">
    <property type="nucleotide sequence ID" value="NZ_BFBR01000005.1"/>
</dbReference>
<dbReference type="InterPro" id="IPR039422">
    <property type="entry name" value="MarR/SlyA-like"/>
</dbReference>
<dbReference type="Gene3D" id="1.10.10.10">
    <property type="entry name" value="Winged helix-like DNA-binding domain superfamily/Winged helix DNA-binding domain"/>
    <property type="match status" value="1"/>
</dbReference>
<gene>
    <name evidence="2" type="primary">slyA_3</name>
    <name evidence="2" type="ORF">PbB2_01761</name>
</gene>
<evidence type="ECO:0000313" key="3">
    <source>
        <dbReference type="Proteomes" id="UP000245086"/>
    </source>
</evidence>
<dbReference type="Proteomes" id="UP000245086">
    <property type="component" value="Unassembled WGS sequence"/>
</dbReference>
<dbReference type="SMART" id="SM00347">
    <property type="entry name" value="HTH_MARR"/>
    <property type="match status" value="1"/>
</dbReference>
<dbReference type="AlphaFoldDB" id="A0A2P2EAJ7"/>
<dbReference type="InterPro" id="IPR036390">
    <property type="entry name" value="WH_DNA-bd_sf"/>
</dbReference>
<evidence type="ECO:0000259" key="1">
    <source>
        <dbReference type="SMART" id="SM00347"/>
    </source>
</evidence>
<reference evidence="2 3" key="1">
    <citation type="journal article" date="2018" name="Genome Announc.">
        <title>Draft Genome Sequence of "Candidatus Phycosocius bacilliformis," an Alphaproteobacterial Ectosymbiont of the Hydrocarbon-Producing Green Alga Botryococcus braunii.</title>
        <authorList>
            <person name="Tanabe Y."/>
            <person name="Yamaguchi H."/>
            <person name="Watanabe M.M."/>
        </authorList>
    </citation>
    <scope>NUCLEOTIDE SEQUENCE [LARGE SCALE GENOMIC DNA]</scope>
    <source>
        <strain evidence="2 3">BOTRYCO-2</strain>
    </source>
</reference>
<feature type="domain" description="HTH marR-type" evidence="1">
    <location>
        <begin position="50"/>
        <end position="149"/>
    </location>
</feature>
<protein>
    <submittedName>
        <fullName evidence="2">Transcriptional regulator SlyA</fullName>
    </submittedName>
</protein>
<dbReference type="GO" id="GO:0006950">
    <property type="term" value="P:response to stress"/>
    <property type="evidence" value="ECO:0007669"/>
    <property type="project" value="TreeGrafter"/>
</dbReference>
<evidence type="ECO:0000313" key="2">
    <source>
        <dbReference type="EMBL" id="GBF58090.1"/>
    </source>
</evidence>
<dbReference type="InterPro" id="IPR000835">
    <property type="entry name" value="HTH_MarR-typ"/>
</dbReference>
<comment type="caution">
    <text evidence="2">The sequence shown here is derived from an EMBL/GenBank/DDBJ whole genome shotgun (WGS) entry which is preliminary data.</text>
</comment>
<dbReference type="EMBL" id="BFBR01000005">
    <property type="protein sequence ID" value="GBF58090.1"/>
    <property type="molecule type" value="Genomic_DNA"/>
</dbReference>
<dbReference type="InterPro" id="IPR036388">
    <property type="entry name" value="WH-like_DNA-bd_sf"/>
</dbReference>
<proteinExistence type="predicted"/>
<dbReference type="GO" id="GO:0003700">
    <property type="term" value="F:DNA-binding transcription factor activity"/>
    <property type="evidence" value="ECO:0007669"/>
    <property type="project" value="InterPro"/>
</dbReference>
<dbReference type="SUPFAM" id="SSF46785">
    <property type="entry name" value="Winged helix' DNA-binding domain"/>
    <property type="match status" value="1"/>
</dbReference>
<accession>A0A2P2EAJ7</accession>
<keyword evidence="3" id="KW-1185">Reference proteome</keyword>
<organism evidence="2 3">
    <name type="scientific">Candidatus Phycosocius bacilliformis</name>
    <dbReference type="NCBI Taxonomy" id="1445552"/>
    <lineage>
        <taxon>Bacteria</taxon>
        <taxon>Pseudomonadati</taxon>
        <taxon>Pseudomonadota</taxon>
        <taxon>Alphaproteobacteria</taxon>
        <taxon>Caulobacterales</taxon>
        <taxon>Caulobacterales incertae sedis</taxon>
        <taxon>Candidatus Phycosocius</taxon>
    </lineage>
</organism>
<dbReference type="PANTHER" id="PTHR33164">
    <property type="entry name" value="TRANSCRIPTIONAL REGULATOR, MARR FAMILY"/>
    <property type="match status" value="1"/>
</dbReference>
<name>A0A2P2EAJ7_9PROT</name>
<sequence>MTVNTLPNAFARSSSPATAGPRLYLREDALDQGVARVLRAGDRLKAVTEDVRRQHDLSWSEARCLCELLGAAQPVMVLANALGLSKQAMLKTLDALESRALLVRTQDTRDARRRLVSLTAHGTLLSTELASILRTCLANAYRIAGSEAVAGCDQVLTTLTETQERAEPHPPTGRPR</sequence>